<accession>A0A165SMN4</accession>
<protein>
    <submittedName>
        <fullName evidence="1">Uncharacterized protein</fullName>
    </submittedName>
</protein>
<dbReference type="Proteomes" id="UP000076727">
    <property type="component" value="Unassembled WGS sequence"/>
</dbReference>
<reference evidence="1 2" key="1">
    <citation type="journal article" date="2016" name="Mol. Biol. Evol.">
        <title>Comparative Genomics of Early-Diverging Mushroom-Forming Fungi Provides Insights into the Origins of Lignocellulose Decay Capabilities.</title>
        <authorList>
            <person name="Nagy L.G."/>
            <person name="Riley R."/>
            <person name="Tritt A."/>
            <person name="Adam C."/>
            <person name="Daum C."/>
            <person name="Floudas D."/>
            <person name="Sun H."/>
            <person name="Yadav J.S."/>
            <person name="Pangilinan J."/>
            <person name="Larsson K.H."/>
            <person name="Matsuura K."/>
            <person name="Barry K."/>
            <person name="Labutti K."/>
            <person name="Kuo R."/>
            <person name="Ohm R.A."/>
            <person name="Bhattacharya S.S."/>
            <person name="Shirouzu T."/>
            <person name="Yoshinaga Y."/>
            <person name="Martin F.M."/>
            <person name="Grigoriev I.V."/>
            <person name="Hibbett D.S."/>
        </authorList>
    </citation>
    <scope>NUCLEOTIDE SEQUENCE [LARGE SCALE GENOMIC DNA]</scope>
    <source>
        <strain evidence="1 2">L-15889</strain>
    </source>
</reference>
<proteinExistence type="predicted"/>
<dbReference type="EMBL" id="KV429042">
    <property type="protein sequence ID" value="KZT72223.1"/>
    <property type="molecule type" value="Genomic_DNA"/>
</dbReference>
<dbReference type="AlphaFoldDB" id="A0A165SMN4"/>
<sequence>MTRVKALTLTRLRNKLRLHPPDTSSTSCPPGFQLVLSLLFRVCQQRSMSLRLEAICNTISELTHGTRVVAICLIAYTATWNLRPSQVKFTPSMKINCRIFSTGHYKLPGPLSRCWLIA</sequence>
<name>A0A165SMN4_9APHY</name>
<evidence type="ECO:0000313" key="2">
    <source>
        <dbReference type="Proteomes" id="UP000076727"/>
    </source>
</evidence>
<gene>
    <name evidence="1" type="ORF">DAEQUDRAFT_63208</name>
</gene>
<keyword evidence="2" id="KW-1185">Reference proteome</keyword>
<organism evidence="1 2">
    <name type="scientific">Daedalea quercina L-15889</name>
    <dbReference type="NCBI Taxonomy" id="1314783"/>
    <lineage>
        <taxon>Eukaryota</taxon>
        <taxon>Fungi</taxon>
        <taxon>Dikarya</taxon>
        <taxon>Basidiomycota</taxon>
        <taxon>Agaricomycotina</taxon>
        <taxon>Agaricomycetes</taxon>
        <taxon>Polyporales</taxon>
        <taxon>Fomitopsis</taxon>
    </lineage>
</organism>
<evidence type="ECO:0000313" key="1">
    <source>
        <dbReference type="EMBL" id="KZT72223.1"/>
    </source>
</evidence>